<dbReference type="PROSITE" id="PS50297">
    <property type="entry name" value="ANK_REP_REGION"/>
    <property type="match status" value="2"/>
</dbReference>
<dbReference type="PANTHER" id="PTHR24198">
    <property type="entry name" value="ANKYRIN REPEAT AND PROTEIN KINASE DOMAIN-CONTAINING PROTEIN"/>
    <property type="match status" value="1"/>
</dbReference>
<organism evidence="4 5">
    <name type="scientific">Aureobasidium pullulans</name>
    <name type="common">Black yeast</name>
    <name type="synonym">Pullularia pullulans</name>
    <dbReference type="NCBI Taxonomy" id="5580"/>
    <lineage>
        <taxon>Eukaryota</taxon>
        <taxon>Fungi</taxon>
        <taxon>Dikarya</taxon>
        <taxon>Ascomycota</taxon>
        <taxon>Pezizomycotina</taxon>
        <taxon>Dothideomycetes</taxon>
        <taxon>Dothideomycetidae</taxon>
        <taxon>Dothideales</taxon>
        <taxon>Saccotheciaceae</taxon>
        <taxon>Aureobasidium</taxon>
    </lineage>
</organism>
<keyword evidence="2 3" id="KW-0040">ANK repeat</keyword>
<reference evidence="4 5" key="1">
    <citation type="submission" date="2018-10" db="EMBL/GenBank/DDBJ databases">
        <title>Fifty Aureobasidium pullulans genomes reveal a recombining polyextremotolerant generalist.</title>
        <authorList>
            <person name="Gostincar C."/>
            <person name="Turk M."/>
            <person name="Zajc J."/>
            <person name="Gunde-Cimerman N."/>
        </authorList>
    </citation>
    <scope>NUCLEOTIDE SEQUENCE [LARGE SCALE GENOMIC DNA]</scope>
    <source>
        <strain evidence="4 5">EXF-10659</strain>
    </source>
</reference>
<dbReference type="Gene3D" id="1.25.40.20">
    <property type="entry name" value="Ankyrin repeat-containing domain"/>
    <property type="match status" value="1"/>
</dbReference>
<dbReference type="Pfam" id="PF12796">
    <property type="entry name" value="Ank_2"/>
    <property type="match status" value="1"/>
</dbReference>
<proteinExistence type="predicted"/>
<dbReference type="SMART" id="SM00248">
    <property type="entry name" value="ANK"/>
    <property type="match status" value="3"/>
</dbReference>
<evidence type="ECO:0000256" key="3">
    <source>
        <dbReference type="PROSITE-ProRule" id="PRU00023"/>
    </source>
</evidence>
<dbReference type="Proteomes" id="UP000308802">
    <property type="component" value="Unassembled WGS sequence"/>
</dbReference>
<sequence length="118" mass="12831">MLLPQVSAGPTTYPAFDPQQSLLHIAIESGHEGIVRILLEEGVDINEGNSEGSTALHMTVQKRQENMLQLLLEKGANVDIADDKGRKPVHLAIASDFQTGLRLFLRHKAATSFTTAQA</sequence>
<keyword evidence="1" id="KW-0677">Repeat</keyword>
<evidence type="ECO:0000256" key="1">
    <source>
        <dbReference type="ARBA" id="ARBA00022737"/>
    </source>
</evidence>
<gene>
    <name evidence="4" type="ORF">D6D19_07376</name>
</gene>
<dbReference type="SUPFAM" id="SSF48403">
    <property type="entry name" value="Ankyrin repeat"/>
    <property type="match status" value="1"/>
</dbReference>
<evidence type="ECO:0000313" key="5">
    <source>
        <dbReference type="Proteomes" id="UP000308802"/>
    </source>
</evidence>
<comment type="caution">
    <text evidence="4">The sequence shown here is derived from an EMBL/GenBank/DDBJ whole genome shotgun (WGS) entry which is preliminary data.</text>
</comment>
<evidence type="ECO:0000256" key="2">
    <source>
        <dbReference type="ARBA" id="ARBA00023043"/>
    </source>
</evidence>
<dbReference type="AlphaFoldDB" id="A0A4S8ZXM7"/>
<evidence type="ECO:0000313" key="4">
    <source>
        <dbReference type="EMBL" id="THW71232.1"/>
    </source>
</evidence>
<name>A0A4S8ZXM7_AURPU</name>
<dbReference type="InterPro" id="IPR036770">
    <property type="entry name" value="Ankyrin_rpt-contain_sf"/>
</dbReference>
<protein>
    <submittedName>
        <fullName evidence="4">Uncharacterized protein</fullName>
    </submittedName>
</protein>
<feature type="repeat" description="ANK" evidence="3">
    <location>
        <begin position="18"/>
        <end position="50"/>
    </location>
</feature>
<accession>A0A4S8ZXM7</accession>
<dbReference type="InterPro" id="IPR002110">
    <property type="entry name" value="Ankyrin_rpt"/>
</dbReference>
<dbReference type="PANTHER" id="PTHR24198:SF165">
    <property type="entry name" value="ANKYRIN REPEAT-CONTAINING PROTEIN-RELATED"/>
    <property type="match status" value="1"/>
</dbReference>
<dbReference type="PROSITE" id="PS50088">
    <property type="entry name" value="ANK_REPEAT"/>
    <property type="match status" value="2"/>
</dbReference>
<feature type="repeat" description="ANK" evidence="3">
    <location>
        <begin position="51"/>
        <end position="83"/>
    </location>
</feature>
<dbReference type="EMBL" id="QZAO01000292">
    <property type="protein sequence ID" value="THW71232.1"/>
    <property type="molecule type" value="Genomic_DNA"/>
</dbReference>